<dbReference type="HAMAP" id="MF_00109">
    <property type="entry name" value="Shikimate_kinase"/>
    <property type="match status" value="1"/>
</dbReference>
<keyword evidence="11" id="KW-0479">Metal-binding</keyword>
<comment type="function">
    <text evidence="11">Catalyzes the specific phosphorylation of the 3-hydroxyl group of shikimic acid using ATP as a cosubstrate.</text>
</comment>
<evidence type="ECO:0000256" key="5">
    <source>
        <dbReference type="ARBA" id="ARBA00022679"/>
    </source>
</evidence>
<dbReference type="SUPFAM" id="SSF47413">
    <property type="entry name" value="lambda repressor-like DNA-binding domains"/>
    <property type="match status" value="1"/>
</dbReference>
<dbReference type="Pfam" id="PF01381">
    <property type="entry name" value="HTH_3"/>
    <property type="match status" value="1"/>
</dbReference>
<comment type="catalytic activity">
    <reaction evidence="10 11">
        <text>shikimate + ATP = 3-phosphoshikimate + ADP + H(+)</text>
        <dbReference type="Rhea" id="RHEA:13121"/>
        <dbReference type="ChEBI" id="CHEBI:15378"/>
        <dbReference type="ChEBI" id="CHEBI:30616"/>
        <dbReference type="ChEBI" id="CHEBI:36208"/>
        <dbReference type="ChEBI" id="CHEBI:145989"/>
        <dbReference type="ChEBI" id="CHEBI:456216"/>
        <dbReference type="EC" id="2.7.1.71"/>
    </reaction>
</comment>
<feature type="binding site" evidence="11">
    <location>
        <position position="250"/>
    </location>
    <ligand>
        <name>ATP</name>
        <dbReference type="ChEBI" id="CHEBI:30616"/>
    </ligand>
</feature>
<feature type="binding site" evidence="11">
    <location>
        <position position="211"/>
    </location>
    <ligand>
        <name>substrate</name>
    </ligand>
</feature>
<dbReference type="EC" id="2.7.1.71" evidence="3 11"/>
<dbReference type="GO" id="GO:0009423">
    <property type="term" value="P:chorismate biosynthetic process"/>
    <property type="evidence" value="ECO:0007669"/>
    <property type="project" value="UniProtKB-UniRule"/>
</dbReference>
<evidence type="ECO:0000256" key="8">
    <source>
        <dbReference type="ARBA" id="ARBA00022840"/>
    </source>
</evidence>
<feature type="binding site" evidence="11">
    <location>
        <position position="146"/>
    </location>
    <ligand>
        <name>Mg(2+)</name>
        <dbReference type="ChEBI" id="CHEBI:18420"/>
    </ligand>
</feature>
<comment type="caution">
    <text evidence="11">Lacks conserved residue(s) required for the propagation of feature annotation.</text>
</comment>
<name>A0A926NWG3_9HYPH</name>
<evidence type="ECO:0000256" key="3">
    <source>
        <dbReference type="ARBA" id="ARBA00012154"/>
    </source>
</evidence>
<dbReference type="GO" id="GO:0005524">
    <property type="term" value="F:ATP binding"/>
    <property type="evidence" value="ECO:0007669"/>
    <property type="project" value="UniProtKB-UniRule"/>
</dbReference>
<comment type="similarity">
    <text evidence="2 11">Belongs to the shikimate kinase family.</text>
</comment>
<dbReference type="CDD" id="cd00464">
    <property type="entry name" value="SK"/>
    <property type="match status" value="1"/>
</dbReference>
<evidence type="ECO:0000256" key="2">
    <source>
        <dbReference type="ARBA" id="ARBA00006997"/>
    </source>
</evidence>
<dbReference type="Proteomes" id="UP000598467">
    <property type="component" value="Unassembled WGS sequence"/>
</dbReference>
<evidence type="ECO:0000256" key="11">
    <source>
        <dbReference type="HAMAP-Rule" id="MF_00109"/>
    </source>
</evidence>
<keyword evidence="11" id="KW-0460">Magnesium</keyword>
<dbReference type="SMART" id="SM00530">
    <property type="entry name" value="HTH_XRE"/>
    <property type="match status" value="1"/>
</dbReference>
<keyword evidence="6 11" id="KW-0547">Nucleotide-binding</keyword>
<proteinExistence type="inferred from homology"/>
<dbReference type="GO" id="GO:0008652">
    <property type="term" value="P:amino acid biosynthetic process"/>
    <property type="evidence" value="ECO:0007669"/>
    <property type="project" value="UniProtKB-KW"/>
</dbReference>
<feature type="domain" description="HTH cro/C1-type" evidence="12">
    <location>
        <begin position="35"/>
        <end position="89"/>
    </location>
</feature>
<keyword evidence="4 11" id="KW-0028">Amino-acid biosynthesis</keyword>
<dbReference type="PANTHER" id="PTHR21087">
    <property type="entry name" value="SHIKIMATE KINASE"/>
    <property type="match status" value="1"/>
</dbReference>
<dbReference type="AlphaFoldDB" id="A0A926NWG3"/>
<evidence type="ECO:0000256" key="4">
    <source>
        <dbReference type="ARBA" id="ARBA00022605"/>
    </source>
</evidence>
<keyword evidence="11" id="KW-0963">Cytoplasm</keyword>
<feature type="binding site" evidence="11">
    <location>
        <position position="188"/>
    </location>
    <ligand>
        <name>substrate</name>
    </ligand>
</feature>
<dbReference type="RefSeq" id="WP_190293324.1">
    <property type="nucleotide sequence ID" value="NZ_JABFCZ010000024.1"/>
</dbReference>
<evidence type="ECO:0000313" key="14">
    <source>
        <dbReference type="Proteomes" id="UP000598467"/>
    </source>
</evidence>
<dbReference type="Gene3D" id="1.10.260.40">
    <property type="entry name" value="lambda repressor-like DNA-binding domains"/>
    <property type="match status" value="1"/>
</dbReference>
<dbReference type="Gene3D" id="3.40.50.300">
    <property type="entry name" value="P-loop containing nucleotide triphosphate hydrolases"/>
    <property type="match status" value="1"/>
</dbReference>
<dbReference type="GO" id="GO:0004765">
    <property type="term" value="F:shikimate kinase activity"/>
    <property type="evidence" value="ECO:0007669"/>
    <property type="project" value="UniProtKB-UniRule"/>
</dbReference>
<dbReference type="GO" id="GO:0009073">
    <property type="term" value="P:aromatic amino acid family biosynthetic process"/>
    <property type="evidence" value="ECO:0007669"/>
    <property type="project" value="UniProtKB-KW"/>
</dbReference>
<comment type="subunit">
    <text evidence="11">Monomer.</text>
</comment>
<protein>
    <recommendedName>
        <fullName evidence="3 11">Shikimate kinase</fullName>
        <shortName evidence="11">SK</shortName>
        <ecNumber evidence="3 11">2.7.1.71</ecNumber>
    </recommendedName>
</protein>
<comment type="subcellular location">
    <subcellularLocation>
        <location evidence="11">Cytoplasm</location>
    </subcellularLocation>
</comment>
<dbReference type="EMBL" id="JABFCZ010000024">
    <property type="protein sequence ID" value="MBD1548637.1"/>
    <property type="molecule type" value="Genomic_DNA"/>
</dbReference>
<evidence type="ECO:0000256" key="9">
    <source>
        <dbReference type="ARBA" id="ARBA00023141"/>
    </source>
</evidence>
<dbReference type="PRINTS" id="PR01100">
    <property type="entry name" value="SHIKIMTKNASE"/>
</dbReference>
<gene>
    <name evidence="11" type="primary">aroK</name>
    <name evidence="13" type="ORF">HK439_20425</name>
</gene>
<dbReference type="InterPro" id="IPR010982">
    <property type="entry name" value="Lambda_DNA-bd_dom_sf"/>
</dbReference>
<sequence>MNEITNFRGEVVPDERLVSREGDVDAFVAAVGERVRKARERKGIARRVLSELSGVSQRYLAQLESGGGNISIALLFKVANALDHRVEWLVGEDDPWSSETARVAEFYRQATTEQRQRVMQILDPGRPAQLRRQRICLIGLRGAGKSTLGRLLGEELSVPFIELNRDIEEQSGMPVSELMALYGQEGYRRLERQAIERVVATSDSVVLAVGGGIVSEPETYGFLLRNFHTIWLKASPEEHMNRVRGQGDERPMAGNPKAMEELKSILTSREVLYAKAESIVNTSGKSVEDSLQDLTATIRDLGIF</sequence>
<evidence type="ECO:0000259" key="12">
    <source>
        <dbReference type="PROSITE" id="PS50943"/>
    </source>
</evidence>
<keyword evidence="7 11" id="KW-0418">Kinase</keyword>
<comment type="caution">
    <text evidence="13">The sequence shown here is derived from an EMBL/GenBank/DDBJ whole genome shotgun (WGS) entry which is preliminary data.</text>
</comment>
<evidence type="ECO:0000256" key="7">
    <source>
        <dbReference type="ARBA" id="ARBA00022777"/>
    </source>
</evidence>
<comment type="cofactor">
    <cofactor evidence="11">
        <name>Mg(2+)</name>
        <dbReference type="ChEBI" id="CHEBI:18420"/>
    </cofactor>
    <text evidence="11">Binds 1 Mg(2+) ion per subunit.</text>
</comment>
<dbReference type="PROSITE" id="PS50943">
    <property type="entry name" value="HTH_CROC1"/>
    <property type="match status" value="1"/>
</dbReference>
<organism evidence="13 14">
    <name type="scientific">Roseibium aggregatum</name>
    <dbReference type="NCBI Taxonomy" id="187304"/>
    <lineage>
        <taxon>Bacteria</taxon>
        <taxon>Pseudomonadati</taxon>
        <taxon>Pseudomonadota</taxon>
        <taxon>Alphaproteobacteria</taxon>
        <taxon>Hyphomicrobiales</taxon>
        <taxon>Stappiaceae</taxon>
        <taxon>Roseibium</taxon>
    </lineage>
</organism>
<accession>A0A926NWG3</accession>
<dbReference type="GO" id="GO:0000287">
    <property type="term" value="F:magnesium ion binding"/>
    <property type="evidence" value="ECO:0007669"/>
    <property type="project" value="UniProtKB-UniRule"/>
</dbReference>
<dbReference type="InterPro" id="IPR031322">
    <property type="entry name" value="Shikimate/glucono_kinase"/>
</dbReference>
<keyword evidence="8 11" id="KW-0067">ATP-binding</keyword>
<dbReference type="InterPro" id="IPR027417">
    <property type="entry name" value="P-loop_NTPase"/>
</dbReference>
<feature type="binding site" evidence="11">
    <location>
        <position position="269"/>
    </location>
    <ligand>
        <name>substrate</name>
    </ligand>
</feature>
<dbReference type="GO" id="GO:0003677">
    <property type="term" value="F:DNA binding"/>
    <property type="evidence" value="ECO:0007669"/>
    <property type="project" value="InterPro"/>
</dbReference>
<evidence type="ECO:0000256" key="1">
    <source>
        <dbReference type="ARBA" id="ARBA00004842"/>
    </source>
</evidence>
<dbReference type="InterPro" id="IPR023000">
    <property type="entry name" value="Shikimate_kinase_CS"/>
</dbReference>
<dbReference type="NCBIfam" id="NF006015">
    <property type="entry name" value="PRK08154.1"/>
    <property type="match status" value="1"/>
</dbReference>
<reference evidence="13" key="1">
    <citation type="submission" date="2020-05" db="EMBL/GenBank/DDBJ databases">
        <title>Identification of trans-AT polyketide cluster in two marine bacteria, producers of a novel glutaramide-containing polyketide sesbanimide D and analogs.</title>
        <authorList>
            <person name="Kacar D."/>
            <person name="Rodriguez P."/>
            <person name="Canedo L."/>
            <person name="Gonzalez E."/>
            <person name="Galan B."/>
            <person name="De La Calle F."/>
            <person name="Garcia J.L."/>
        </authorList>
    </citation>
    <scope>NUCLEOTIDE SEQUENCE</scope>
    <source>
        <strain evidence="13">PHM038</strain>
    </source>
</reference>
<evidence type="ECO:0000256" key="6">
    <source>
        <dbReference type="ARBA" id="ARBA00022741"/>
    </source>
</evidence>
<keyword evidence="5 11" id="KW-0808">Transferase</keyword>
<evidence type="ECO:0000256" key="10">
    <source>
        <dbReference type="ARBA" id="ARBA00048567"/>
    </source>
</evidence>
<comment type="pathway">
    <text evidence="1 11">Metabolic intermediate biosynthesis; chorismate biosynthesis; chorismate from D-erythrose 4-phosphate and phosphoenolpyruvate: step 5/7.</text>
</comment>
<dbReference type="PROSITE" id="PS01128">
    <property type="entry name" value="SHIKIMATE_KINASE"/>
    <property type="match status" value="1"/>
</dbReference>
<feature type="binding site" evidence="11">
    <location>
        <begin position="142"/>
        <end position="147"/>
    </location>
    <ligand>
        <name>ATP</name>
        <dbReference type="ChEBI" id="CHEBI:30616"/>
    </ligand>
</feature>
<dbReference type="PANTHER" id="PTHR21087:SF16">
    <property type="entry name" value="SHIKIMATE KINASE 1, CHLOROPLASTIC"/>
    <property type="match status" value="1"/>
</dbReference>
<dbReference type="CDD" id="cd00093">
    <property type="entry name" value="HTH_XRE"/>
    <property type="match status" value="1"/>
</dbReference>
<dbReference type="InterPro" id="IPR001387">
    <property type="entry name" value="Cro/C1-type_HTH"/>
</dbReference>
<evidence type="ECO:0000313" key="13">
    <source>
        <dbReference type="EMBL" id="MBD1548637.1"/>
    </source>
</evidence>
<keyword evidence="9 11" id="KW-0057">Aromatic amino acid biosynthesis</keyword>
<dbReference type="Pfam" id="PF01202">
    <property type="entry name" value="SKI"/>
    <property type="match status" value="1"/>
</dbReference>
<dbReference type="SUPFAM" id="SSF52540">
    <property type="entry name" value="P-loop containing nucleoside triphosphate hydrolases"/>
    <property type="match status" value="1"/>
</dbReference>
<dbReference type="GO" id="GO:0005829">
    <property type="term" value="C:cytosol"/>
    <property type="evidence" value="ECO:0007669"/>
    <property type="project" value="TreeGrafter"/>
</dbReference>
<dbReference type="InterPro" id="IPR000623">
    <property type="entry name" value="Shikimate_kinase/TSH1"/>
</dbReference>